<dbReference type="PANTHER" id="PTHR42100">
    <property type="entry name" value="OXIDOREDUCTASE 178 KDA SUBUNIT, PUTATIVE (AFU_ORTHOLOGUE AFUA_8G04320)-RELATED"/>
    <property type="match status" value="1"/>
</dbReference>
<reference evidence="2" key="1">
    <citation type="submission" date="2023-04" db="EMBL/GenBank/DDBJ databases">
        <title>Black Yeasts Isolated from many extreme environments.</title>
        <authorList>
            <person name="Coleine C."/>
            <person name="Stajich J.E."/>
            <person name="Selbmann L."/>
        </authorList>
    </citation>
    <scope>NUCLEOTIDE SEQUENCE</scope>
    <source>
        <strain evidence="2">CCFEE 5312</strain>
    </source>
</reference>
<dbReference type="AlphaFoldDB" id="A0AAJ0DHM4"/>
<proteinExistence type="predicted"/>
<name>A0AAJ0DHM4_9PEZI</name>
<feature type="compositionally biased region" description="Basic residues" evidence="1">
    <location>
        <begin position="11"/>
        <end position="26"/>
    </location>
</feature>
<dbReference type="GO" id="GO:0005739">
    <property type="term" value="C:mitochondrion"/>
    <property type="evidence" value="ECO:0007669"/>
    <property type="project" value="InterPro"/>
</dbReference>
<accession>A0AAJ0DHM4</accession>
<dbReference type="EMBL" id="JAWDJX010000035">
    <property type="protein sequence ID" value="KAK3050039.1"/>
    <property type="molecule type" value="Genomic_DNA"/>
</dbReference>
<gene>
    <name evidence="2" type="ORF">LTR09_008694</name>
</gene>
<evidence type="ECO:0008006" key="4">
    <source>
        <dbReference type="Google" id="ProtNLM"/>
    </source>
</evidence>
<evidence type="ECO:0000256" key="1">
    <source>
        <dbReference type="SAM" id="MobiDB-lite"/>
    </source>
</evidence>
<organism evidence="2 3">
    <name type="scientific">Extremus antarcticus</name>
    <dbReference type="NCBI Taxonomy" id="702011"/>
    <lineage>
        <taxon>Eukaryota</taxon>
        <taxon>Fungi</taxon>
        <taxon>Dikarya</taxon>
        <taxon>Ascomycota</taxon>
        <taxon>Pezizomycotina</taxon>
        <taxon>Dothideomycetes</taxon>
        <taxon>Dothideomycetidae</taxon>
        <taxon>Mycosphaerellales</taxon>
        <taxon>Extremaceae</taxon>
        <taxon>Extremus</taxon>
    </lineage>
</organism>
<evidence type="ECO:0000313" key="2">
    <source>
        <dbReference type="EMBL" id="KAK3050039.1"/>
    </source>
</evidence>
<dbReference type="PANTHER" id="PTHR42100:SF1">
    <property type="entry name" value="OXIDOREDUCTASE 178 KDA SUBUNIT, PUTATIVE (AFU_ORTHOLOGUE AFUA_8G04320)-RELATED"/>
    <property type="match status" value="1"/>
</dbReference>
<dbReference type="InterPro" id="IPR034444">
    <property type="entry name" value="Nuo17.8"/>
</dbReference>
<protein>
    <recommendedName>
        <fullName evidence="4">NADH-ubiquinone oxidoreductase 17.8 kDa subunit</fullName>
    </recommendedName>
</protein>
<dbReference type="Proteomes" id="UP001271007">
    <property type="component" value="Unassembled WGS sequence"/>
</dbReference>
<sequence length="188" mass="20808">MQSLQRTAARSTRHLRPHLQRSARRHASGEPRPDTNENLGPGFYIIIAALPASFALFKLTSGENSTFTRTIRDTYNSYAVKWAQRNDLHVQALEQAAADKVLFLNESVKGPAHRAPELRFPEQFNVGSPWNVPAGHGGVNIDATIAKYQKDNFEAQERKMQQIRDNNVSVEQPFTSLAGGNAATPAAD</sequence>
<feature type="compositionally biased region" description="Polar residues" evidence="1">
    <location>
        <begin position="1"/>
        <end position="10"/>
    </location>
</feature>
<keyword evidence="3" id="KW-1185">Reference proteome</keyword>
<feature type="region of interest" description="Disordered" evidence="1">
    <location>
        <begin position="1"/>
        <end position="36"/>
    </location>
</feature>
<comment type="caution">
    <text evidence="2">The sequence shown here is derived from an EMBL/GenBank/DDBJ whole genome shotgun (WGS) entry which is preliminary data.</text>
</comment>
<evidence type="ECO:0000313" key="3">
    <source>
        <dbReference type="Proteomes" id="UP001271007"/>
    </source>
</evidence>